<feature type="region of interest" description="Disordered" evidence="1">
    <location>
        <begin position="1"/>
        <end position="121"/>
    </location>
</feature>
<evidence type="ECO:0000256" key="1">
    <source>
        <dbReference type="SAM" id="MobiDB-lite"/>
    </source>
</evidence>
<gene>
    <name evidence="2" type="ORF">PNOK_0838900</name>
</gene>
<dbReference type="EMBL" id="NBII01000008">
    <property type="protein sequence ID" value="PAV16769.1"/>
    <property type="molecule type" value="Genomic_DNA"/>
</dbReference>
<dbReference type="InParanoid" id="A0A286UB28"/>
<organism evidence="2 3">
    <name type="scientific">Pyrrhoderma noxium</name>
    <dbReference type="NCBI Taxonomy" id="2282107"/>
    <lineage>
        <taxon>Eukaryota</taxon>
        <taxon>Fungi</taxon>
        <taxon>Dikarya</taxon>
        <taxon>Basidiomycota</taxon>
        <taxon>Agaricomycotina</taxon>
        <taxon>Agaricomycetes</taxon>
        <taxon>Hymenochaetales</taxon>
        <taxon>Hymenochaetaceae</taxon>
        <taxon>Pyrrhoderma</taxon>
    </lineage>
</organism>
<accession>A0A286UB28</accession>
<proteinExistence type="predicted"/>
<keyword evidence="3" id="KW-1185">Reference proteome</keyword>
<evidence type="ECO:0000313" key="2">
    <source>
        <dbReference type="EMBL" id="PAV16769.1"/>
    </source>
</evidence>
<sequence>MSSSPVKLTHQETPLQTHHPKPKTQPNSSHSKSGRAASPRPPATAHASSSQTVESSGKENTAPKRKLDRSTSNLQNMESSNRPEKKSKMLKTKKERKEPKTTKAPTEGSKKISNAQKRREEVGIQDDYNGLGLVLHKYYRNENDRIKGTNVWLLTEPSKGDNDNREETEYEERRCIVSAIKITMNLLEKPLRNYDLSKEQCSKFLGKPEVPEDFYKNALRMISKGAPLLKDKDKRKWSTKDTKEKVTKAITFLNKRIQ</sequence>
<dbReference type="Proteomes" id="UP000217199">
    <property type="component" value="Unassembled WGS sequence"/>
</dbReference>
<feature type="compositionally biased region" description="Polar residues" evidence="1">
    <location>
        <begin position="1"/>
        <end position="16"/>
    </location>
</feature>
<feature type="compositionally biased region" description="Polar residues" evidence="1">
    <location>
        <begin position="46"/>
        <end position="59"/>
    </location>
</feature>
<reference evidence="2 3" key="1">
    <citation type="journal article" date="2017" name="Mol. Ecol.">
        <title>Comparative and population genomic landscape of Phellinus noxius: A hypervariable fungus causing root rot in trees.</title>
        <authorList>
            <person name="Chung C.L."/>
            <person name="Lee T.J."/>
            <person name="Akiba M."/>
            <person name="Lee H.H."/>
            <person name="Kuo T.H."/>
            <person name="Liu D."/>
            <person name="Ke H.M."/>
            <person name="Yokoi T."/>
            <person name="Roa M.B."/>
            <person name="Lu M.J."/>
            <person name="Chang Y.Y."/>
            <person name="Ann P.J."/>
            <person name="Tsai J.N."/>
            <person name="Chen C.Y."/>
            <person name="Tzean S.S."/>
            <person name="Ota Y."/>
            <person name="Hattori T."/>
            <person name="Sahashi N."/>
            <person name="Liou R.F."/>
            <person name="Kikuchi T."/>
            <person name="Tsai I.J."/>
        </authorList>
    </citation>
    <scope>NUCLEOTIDE SEQUENCE [LARGE SCALE GENOMIC DNA]</scope>
    <source>
        <strain evidence="2 3">FFPRI411160</strain>
    </source>
</reference>
<name>A0A286UB28_9AGAM</name>
<protein>
    <submittedName>
        <fullName evidence="2">Uncharacterized protein</fullName>
    </submittedName>
</protein>
<evidence type="ECO:0000313" key="3">
    <source>
        <dbReference type="Proteomes" id="UP000217199"/>
    </source>
</evidence>
<dbReference type="AlphaFoldDB" id="A0A286UB28"/>
<feature type="compositionally biased region" description="Polar residues" evidence="1">
    <location>
        <begin position="70"/>
        <end position="80"/>
    </location>
</feature>
<comment type="caution">
    <text evidence="2">The sequence shown here is derived from an EMBL/GenBank/DDBJ whole genome shotgun (WGS) entry which is preliminary data.</text>
</comment>